<dbReference type="AlphaFoldDB" id="A0A4Y7K535"/>
<evidence type="ECO:0000313" key="2">
    <source>
        <dbReference type="Proteomes" id="UP000316621"/>
    </source>
</evidence>
<reference evidence="1 2" key="1">
    <citation type="journal article" date="2018" name="Science">
        <title>The opium poppy genome and morphinan production.</title>
        <authorList>
            <person name="Guo L."/>
            <person name="Winzer T."/>
            <person name="Yang X."/>
            <person name="Li Y."/>
            <person name="Ning Z."/>
            <person name="He Z."/>
            <person name="Teodor R."/>
            <person name="Lu Y."/>
            <person name="Bowser T.A."/>
            <person name="Graham I.A."/>
            <person name="Ye K."/>
        </authorList>
    </citation>
    <scope>NUCLEOTIDE SEQUENCE [LARGE SCALE GENOMIC DNA]</scope>
    <source>
        <strain evidence="2">cv. HN1</strain>
        <tissue evidence="1">Leaves</tissue>
    </source>
</reference>
<keyword evidence="2" id="KW-1185">Reference proteome</keyword>
<gene>
    <name evidence="1" type="ORF">C5167_011009</name>
</gene>
<accession>A0A4Y7K535</accession>
<dbReference type="EMBL" id="CM010720">
    <property type="protein sequence ID" value="RZC67321.1"/>
    <property type="molecule type" value="Genomic_DNA"/>
</dbReference>
<name>A0A4Y7K535_PAPSO</name>
<organism evidence="1 2">
    <name type="scientific">Papaver somniferum</name>
    <name type="common">Opium poppy</name>
    <dbReference type="NCBI Taxonomy" id="3469"/>
    <lineage>
        <taxon>Eukaryota</taxon>
        <taxon>Viridiplantae</taxon>
        <taxon>Streptophyta</taxon>
        <taxon>Embryophyta</taxon>
        <taxon>Tracheophyta</taxon>
        <taxon>Spermatophyta</taxon>
        <taxon>Magnoliopsida</taxon>
        <taxon>Ranunculales</taxon>
        <taxon>Papaveraceae</taxon>
        <taxon>Papaveroideae</taxon>
        <taxon>Papaver</taxon>
    </lineage>
</organism>
<dbReference type="Proteomes" id="UP000316621">
    <property type="component" value="Chromosome 6"/>
</dbReference>
<protein>
    <submittedName>
        <fullName evidence="1">Uncharacterized protein</fullName>
    </submittedName>
</protein>
<dbReference type="Gramene" id="RZC67321">
    <property type="protein sequence ID" value="RZC67321"/>
    <property type="gene ID" value="C5167_011009"/>
</dbReference>
<evidence type="ECO:0000313" key="1">
    <source>
        <dbReference type="EMBL" id="RZC67321.1"/>
    </source>
</evidence>
<proteinExistence type="predicted"/>
<sequence>MKCINERARSGLVQNVPTFGSNMKVMKSKVWITLRRHVKAHNYLSQKRMNTFAKTTSITPTGVTTNNRAVLTNSIHAMPINIIHRGDLRRTCKETDYHQARQEQVLPILRMPILKEKTRSAIEIKVSVTNFPAVCPVICIPLNGRKNRIKIAQTKDNNST</sequence>